<proteinExistence type="predicted"/>
<name>A0A0E9PXD8_ANGAN</name>
<reference evidence="1" key="2">
    <citation type="journal article" date="2015" name="Fish Shellfish Immunol.">
        <title>Early steps in the European eel (Anguilla anguilla)-Vibrio vulnificus interaction in the gills: Role of the RtxA13 toxin.</title>
        <authorList>
            <person name="Callol A."/>
            <person name="Pajuelo D."/>
            <person name="Ebbesson L."/>
            <person name="Teles M."/>
            <person name="MacKenzie S."/>
            <person name="Amaro C."/>
        </authorList>
    </citation>
    <scope>NUCLEOTIDE SEQUENCE</scope>
</reference>
<accession>A0A0E9PXD8</accession>
<evidence type="ECO:0000313" key="1">
    <source>
        <dbReference type="EMBL" id="JAH09174.1"/>
    </source>
</evidence>
<sequence>MPMPISFKCTCKIPCRYKYLCCEFLFGLR</sequence>
<organism evidence="1">
    <name type="scientific">Anguilla anguilla</name>
    <name type="common">European freshwater eel</name>
    <name type="synonym">Muraena anguilla</name>
    <dbReference type="NCBI Taxonomy" id="7936"/>
    <lineage>
        <taxon>Eukaryota</taxon>
        <taxon>Metazoa</taxon>
        <taxon>Chordata</taxon>
        <taxon>Craniata</taxon>
        <taxon>Vertebrata</taxon>
        <taxon>Euteleostomi</taxon>
        <taxon>Actinopterygii</taxon>
        <taxon>Neopterygii</taxon>
        <taxon>Teleostei</taxon>
        <taxon>Anguilliformes</taxon>
        <taxon>Anguillidae</taxon>
        <taxon>Anguilla</taxon>
    </lineage>
</organism>
<dbReference type="EMBL" id="GBXM01099403">
    <property type="protein sequence ID" value="JAH09174.1"/>
    <property type="molecule type" value="Transcribed_RNA"/>
</dbReference>
<protein>
    <submittedName>
        <fullName evidence="1">Uncharacterized protein</fullName>
    </submittedName>
</protein>
<reference evidence="1" key="1">
    <citation type="submission" date="2014-11" db="EMBL/GenBank/DDBJ databases">
        <authorList>
            <person name="Amaro Gonzalez C."/>
        </authorList>
    </citation>
    <scope>NUCLEOTIDE SEQUENCE</scope>
</reference>
<dbReference type="AlphaFoldDB" id="A0A0E9PXD8"/>